<evidence type="ECO:0000313" key="10">
    <source>
        <dbReference type="EMBL" id="OQP57892.1"/>
    </source>
</evidence>
<feature type="transmembrane region" description="Helical" evidence="9">
    <location>
        <begin position="6"/>
        <end position="30"/>
    </location>
</feature>
<keyword evidence="7 9" id="KW-0472">Membrane</keyword>
<keyword evidence="6" id="KW-0811">Translocation</keyword>
<dbReference type="PANTHER" id="PTHR42982:SF1">
    <property type="entry name" value="SEC-INDEPENDENT PROTEIN TRANSLOCASE PROTEIN TATA"/>
    <property type="match status" value="1"/>
</dbReference>
<evidence type="ECO:0000256" key="9">
    <source>
        <dbReference type="SAM" id="Phobius"/>
    </source>
</evidence>
<organism evidence="10 11">
    <name type="scientific">Niastella populi</name>
    <dbReference type="NCBI Taxonomy" id="550983"/>
    <lineage>
        <taxon>Bacteria</taxon>
        <taxon>Pseudomonadati</taxon>
        <taxon>Bacteroidota</taxon>
        <taxon>Chitinophagia</taxon>
        <taxon>Chitinophagales</taxon>
        <taxon>Chitinophagaceae</taxon>
        <taxon>Niastella</taxon>
    </lineage>
</organism>
<evidence type="ECO:0000256" key="4">
    <source>
        <dbReference type="ARBA" id="ARBA00022927"/>
    </source>
</evidence>
<dbReference type="Gene3D" id="1.20.5.3310">
    <property type="match status" value="1"/>
</dbReference>
<evidence type="ECO:0000256" key="2">
    <source>
        <dbReference type="ARBA" id="ARBA00022448"/>
    </source>
</evidence>
<dbReference type="GO" id="GO:0016020">
    <property type="term" value="C:membrane"/>
    <property type="evidence" value="ECO:0007669"/>
    <property type="project" value="UniProtKB-ARBA"/>
</dbReference>
<dbReference type="EMBL" id="LWBP01000190">
    <property type="protein sequence ID" value="OQP57892.1"/>
    <property type="molecule type" value="Genomic_DNA"/>
</dbReference>
<keyword evidence="3 9" id="KW-0812">Transmembrane</keyword>
<evidence type="ECO:0000313" key="11">
    <source>
        <dbReference type="Proteomes" id="UP000192276"/>
    </source>
</evidence>
<reference evidence="11" key="1">
    <citation type="submission" date="2016-04" db="EMBL/GenBank/DDBJ databases">
        <authorList>
            <person name="Chen L."/>
            <person name="Zhuang W."/>
            <person name="Wang G."/>
        </authorList>
    </citation>
    <scope>NUCLEOTIDE SEQUENCE [LARGE SCALE GENOMIC DNA]</scope>
    <source>
        <strain evidence="11">208</strain>
    </source>
</reference>
<keyword evidence="2" id="KW-0813">Transport</keyword>
<feature type="compositionally biased region" description="Basic and acidic residues" evidence="8">
    <location>
        <begin position="59"/>
        <end position="70"/>
    </location>
</feature>
<comment type="subcellular location">
    <subcellularLocation>
        <location evidence="1">Membrane</location>
        <topology evidence="1">Single-pass membrane protein</topology>
    </subcellularLocation>
</comment>
<keyword evidence="4" id="KW-0653">Protein transport</keyword>
<evidence type="ECO:0000256" key="6">
    <source>
        <dbReference type="ARBA" id="ARBA00023010"/>
    </source>
</evidence>
<evidence type="ECO:0000256" key="3">
    <source>
        <dbReference type="ARBA" id="ARBA00022692"/>
    </source>
</evidence>
<proteinExistence type="predicted"/>
<dbReference type="InterPro" id="IPR003369">
    <property type="entry name" value="TatA/B/E"/>
</dbReference>
<dbReference type="STRING" id="550983.A4R26_23590"/>
<evidence type="ECO:0000256" key="1">
    <source>
        <dbReference type="ARBA" id="ARBA00004167"/>
    </source>
</evidence>
<feature type="compositionally biased region" description="Polar residues" evidence="8">
    <location>
        <begin position="71"/>
        <end position="80"/>
    </location>
</feature>
<dbReference type="RefSeq" id="WP_165760339.1">
    <property type="nucleotide sequence ID" value="NZ_LWBP01000190.1"/>
</dbReference>
<comment type="caution">
    <text evidence="10">The sequence shown here is derived from an EMBL/GenBank/DDBJ whole genome shotgun (WGS) entry which is preliminary data.</text>
</comment>
<gene>
    <name evidence="10" type="ORF">A4R26_23590</name>
</gene>
<sequence length="80" mass="8935">MLLSLNNLLFISMPGGSEWLLIVLAVLVLFGGRKIPEFMRGIGRGIREFNDAKNNVKKEIEDGINEKETNNKQASSTTTR</sequence>
<evidence type="ECO:0000256" key="5">
    <source>
        <dbReference type="ARBA" id="ARBA00022989"/>
    </source>
</evidence>
<accession>A0A1V9FHR4</accession>
<evidence type="ECO:0000256" key="7">
    <source>
        <dbReference type="ARBA" id="ARBA00023136"/>
    </source>
</evidence>
<evidence type="ECO:0000256" key="8">
    <source>
        <dbReference type="SAM" id="MobiDB-lite"/>
    </source>
</evidence>
<dbReference type="GO" id="GO:0015031">
    <property type="term" value="P:protein transport"/>
    <property type="evidence" value="ECO:0007669"/>
    <property type="project" value="UniProtKB-KW"/>
</dbReference>
<protein>
    <submittedName>
        <fullName evidence="10">Preprotein translocase</fullName>
    </submittedName>
</protein>
<dbReference type="PANTHER" id="PTHR42982">
    <property type="entry name" value="SEC-INDEPENDENT PROTEIN TRANSLOCASE PROTEIN TATA"/>
    <property type="match status" value="1"/>
</dbReference>
<dbReference type="AlphaFoldDB" id="A0A1V9FHR4"/>
<feature type="region of interest" description="Disordered" evidence="8">
    <location>
        <begin position="59"/>
        <end position="80"/>
    </location>
</feature>
<name>A0A1V9FHR4_9BACT</name>
<dbReference type="Proteomes" id="UP000192276">
    <property type="component" value="Unassembled WGS sequence"/>
</dbReference>
<keyword evidence="5 9" id="KW-1133">Transmembrane helix</keyword>
<dbReference type="Pfam" id="PF02416">
    <property type="entry name" value="TatA_B_E"/>
    <property type="match status" value="1"/>
</dbReference>
<keyword evidence="11" id="KW-1185">Reference proteome</keyword>